<proteinExistence type="predicted"/>
<dbReference type="CDD" id="cd07383">
    <property type="entry name" value="MPP_Dcr2"/>
    <property type="match status" value="1"/>
</dbReference>
<dbReference type="Pfam" id="PF00149">
    <property type="entry name" value="Metallophos"/>
    <property type="match status" value="1"/>
</dbReference>
<evidence type="ECO:0000313" key="2">
    <source>
        <dbReference type="EMBL" id="KAH3675619.1"/>
    </source>
</evidence>
<dbReference type="GO" id="GO:0005737">
    <property type="term" value="C:cytoplasm"/>
    <property type="evidence" value="ECO:0007669"/>
    <property type="project" value="TreeGrafter"/>
</dbReference>
<protein>
    <recommendedName>
        <fullName evidence="1">Calcineurin-like phosphoesterase domain-containing protein</fullName>
    </recommendedName>
</protein>
<feature type="domain" description="Calcineurin-like phosphoesterase" evidence="1">
    <location>
        <begin position="246"/>
        <end position="427"/>
    </location>
</feature>
<dbReference type="AlphaFoldDB" id="A0A9P8TE96"/>
<evidence type="ECO:0000259" key="1">
    <source>
        <dbReference type="Pfam" id="PF00149"/>
    </source>
</evidence>
<dbReference type="PANTHER" id="PTHR32440:SF0">
    <property type="entry name" value="PHOSPHATASE DCR2-RELATED"/>
    <property type="match status" value="1"/>
</dbReference>
<dbReference type="GO" id="GO:0004721">
    <property type="term" value="F:phosphoprotein phosphatase activity"/>
    <property type="evidence" value="ECO:0007669"/>
    <property type="project" value="TreeGrafter"/>
</dbReference>
<dbReference type="PANTHER" id="PTHR32440">
    <property type="entry name" value="PHOSPHATASE DCR2-RELATED-RELATED"/>
    <property type="match status" value="1"/>
</dbReference>
<sequence length="542" mass="62859">MLNLYKFTRLAKRILLPLVLLIYLSLVLFNLHTRNAINNHINQTKGYEGGLIDDIKIIRCSRLLYGNCNQIIEKNNQNQEIIWHKIDKFLDKNQKPTTSSSSWQWYNDYLYIHLYDPGNEKFNYPGKVISDIAIGDANSQDPPYHVVQDSQSLIGKAKSRLDAEYNYHNWDLKPNGIWVKYEKADNPQVITDLTYYFGQDIIEPRDDWNLASGRIMNSNLVISMYQSSKSQKKLDLKELKINGPELKILQLSDLHFNSNFGKCKDQYQKNPQVQCNADSKTLNFIHTILDLESPNLVVITGDLIDGFNTVDYQTAILKAVSPFISRKIPYAIALGFHDINKYVPREEIVKYLSSLPYSILNQDTNYILKIFDSSSNLQTLIYILDVFKESPNQLEILESQLENLENQPKFSLIFQHAPIADYRPKDSFAIVGQYHEKSKLPSRLSSHASRRFIDEHNIHAISVGYEHTNECCIFNEDKGLKPLWMCYSGGAGEAGYAREDQDRRVRFFRIDSLNNEITSWKRKQSNPNQVFDYQYIYNAKQS</sequence>
<evidence type="ECO:0000313" key="3">
    <source>
        <dbReference type="Proteomes" id="UP000769528"/>
    </source>
</evidence>
<gene>
    <name evidence="2" type="ORF">WICMUC_002598</name>
</gene>
<dbReference type="SUPFAM" id="SSF56300">
    <property type="entry name" value="Metallo-dependent phosphatases"/>
    <property type="match status" value="1"/>
</dbReference>
<dbReference type="Gene3D" id="3.60.21.10">
    <property type="match status" value="1"/>
</dbReference>
<accession>A0A9P8TE96</accession>
<dbReference type="EMBL" id="JAEUBF010000737">
    <property type="protein sequence ID" value="KAH3675619.1"/>
    <property type="molecule type" value="Genomic_DNA"/>
</dbReference>
<dbReference type="InterPro" id="IPR029052">
    <property type="entry name" value="Metallo-depent_PP-like"/>
</dbReference>
<name>A0A9P8TE96_9ASCO</name>
<dbReference type="InterPro" id="IPR004843">
    <property type="entry name" value="Calcineurin-like_PHP"/>
</dbReference>
<organism evidence="2 3">
    <name type="scientific">Wickerhamomyces mucosus</name>
    <dbReference type="NCBI Taxonomy" id="1378264"/>
    <lineage>
        <taxon>Eukaryota</taxon>
        <taxon>Fungi</taxon>
        <taxon>Dikarya</taxon>
        <taxon>Ascomycota</taxon>
        <taxon>Saccharomycotina</taxon>
        <taxon>Saccharomycetes</taxon>
        <taxon>Phaffomycetales</taxon>
        <taxon>Wickerhamomycetaceae</taxon>
        <taxon>Wickerhamomyces</taxon>
    </lineage>
</organism>
<reference evidence="2" key="1">
    <citation type="journal article" date="2021" name="Open Biol.">
        <title>Shared evolutionary footprints suggest mitochondrial oxidative damage underlies multiple complex I losses in fungi.</title>
        <authorList>
            <person name="Schikora-Tamarit M.A."/>
            <person name="Marcet-Houben M."/>
            <person name="Nosek J."/>
            <person name="Gabaldon T."/>
        </authorList>
    </citation>
    <scope>NUCLEOTIDE SEQUENCE</scope>
    <source>
        <strain evidence="2">CBS6341</strain>
    </source>
</reference>
<dbReference type="Proteomes" id="UP000769528">
    <property type="component" value="Unassembled WGS sequence"/>
</dbReference>
<comment type="caution">
    <text evidence="2">The sequence shown here is derived from an EMBL/GenBank/DDBJ whole genome shotgun (WGS) entry which is preliminary data.</text>
</comment>
<reference evidence="2" key="2">
    <citation type="submission" date="2021-01" db="EMBL/GenBank/DDBJ databases">
        <authorList>
            <person name="Schikora-Tamarit M.A."/>
        </authorList>
    </citation>
    <scope>NUCLEOTIDE SEQUENCE</scope>
    <source>
        <strain evidence="2">CBS6341</strain>
    </source>
</reference>
<dbReference type="OrthoDB" id="783096at2759"/>
<keyword evidence="3" id="KW-1185">Reference proteome</keyword>